<keyword evidence="2" id="KW-0596">Phosphopantetheine</keyword>
<dbReference type="InterPro" id="IPR009081">
    <property type="entry name" value="PP-bd_ACP"/>
</dbReference>
<evidence type="ECO:0000313" key="6">
    <source>
        <dbReference type="Proteomes" id="UP000244069"/>
    </source>
</evidence>
<dbReference type="InterPro" id="IPR006162">
    <property type="entry name" value="Ppantetheine_attach_site"/>
</dbReference>
<comment type="cofactor">
    <cofactor evidence="1">
        <name>pantetheine 4'-phosphate</name>
        <dbReference type="ChEBI" id="CHEBI:47942"/>
    </cofactor>
</comment>
<protein>
    <submittedName>
        <fullName evidence="5">Enterobactin synthetase component F</fullName>
    </submittedName>
</protein>
<dbReference type="Gene3D" id="3.30.300.30">
    <property type="match status" value="1"/>
</dbReference>
<dbReference type="InterPro" id="IPR000873">
    <property type="entry name" value="AMP-dep_synth/lig_dom"/>
</dbReference>
<dbReference type="InterPro" id="IPR045851">
    <property type="entry name" value="AMP-bd_C_sf"/>
</dbReference>
<dbReference type="PROSITE" id="PS00012">
    <property type="entry name" value="PHOSPHOPANTETHEINE"/>
    <property type="match status" value="1"/>
</dbReference>
<dbReference type="Pfam" id="PF00550">
    <property type="entry name" value="PP-binding"/>
    <property type="match status" value="1"/>
</dbReference>
<sequence>MSGARPLSAAQEGIWYAQAQDPSNPIFNTGQVLWIAGRLDEGAMRRALAALVEETEALRLRFAEGTDGPVQWLAGEVPEVGYVDVSAEEDPESAARDTIWQRLWQAADLGAGPVGHVTLWRLGRDRWAVSQQVHHLAGDGYANVLMTNRLAALYAACVAGEAPSEGFAGYGKMFEMEAAYAGSAREARDRAYWHETLEGMGDVRSVKAGVPVSSGRFRRVERPVPEALREALLARAERAGVNWAEAVTVLSAAYLSRFGTEGECVPGIPLMNRMGSSAARVPCTQVNVLPFRFEPEEDAPLDAVLEAGAGALAAMRRHGRYRGECLRRELGRVGSGRRLHGPLINVLPFDPAPALPGLHTEMEITGAGSVDDMTIAFRGDARVGLRLQVDANPSIYDEDEIAGHLDRLIDFLGAACATERLSEVPTLTPAETERHLRGRNATAQEVPDVTLAGLIEERMRAVPEAEAVRFGEAALSFAELDRRSAALAGQLAGRGVGPGGRVAVALPRSLELIVALVAVLRAGAAYVPLDPEDDSSRRADMLERAAPGVVLAKAGFPAEDVLPPEDWASEGAAPAGPVPEDAAYVLFTSGSTGRPKGVVVSHRAIVNRLLWMRAAYGIGPGDRILQKTPTTFDVSVWEFFLPLLSGATLVVAPPGAHRDPSAIAGLIRDEGITALHFVPSMLSLFLEAPEARGLRVAHVFASGEALPSAMARRFHEVIAGRLHNLYGPTEAAVDVSFHEASGAEEGASVPIGRPVWNTRLYVLDAALRPVPDGVTGRLYLAGRQLAEGYLGQPELTSERFVADPFVPGERMYDTGDLAFVRSDGEVVFEGRADGQVKIRGVRVETGEVEAALLGTGLALQCVVLARDGLDGAAQLVAWAVASGGADEAAMQAALEGCLPAAMRPARIVVLEALPLTPNGKLDRRALPDPGRLGGATRPPAPGMEALLAGLYAEVLGEAAGPETDFFLSGGDSLKAVRLTRRIAEATGLDPGLGAVFEAPVLADLARRIGAAERDSGLGPILQLSGGRRPPVFAVHPAGGIAWCYRGLAAALEDRPLIGVQSPLLDPTEPVPESLSALARSYADRIEALAPEGPVHVMGWSLGGLIAHAAAAELEARGRETGLVGLLDAYPSECWRNEPEPAPGAALRALLAIAGYDPEAHPELQGKAEILAFLRDRGHPLALLPEAVLDGVIRSVQATNRLVRGHREPVLRAPVLHVQAALDHAGTDLRPDLWRPYALGLSVAPLECTHGALLAEVHSERLVQALEREMARAERGGAKATHSTPIKA</sequence>
<dbReference type="RefSeq" id="WP_107975973.1">
    <property type="nucleotide sequence ID" value="NZ_BMEZ01000012.1"/>
</dbReference>
<dbReference type="Gene3D" id="2.30.38.10">
    <property type="entry name" value="Luciferase, Domain 3"/>
    <property type="match status" value="1"/>
</dbReference>
<organism evidence="5 6">
    <name type="scientific">Allosediminivita pacifica</name>
    <dbReference type="NCBI Taxonomy" id="1267769"/>
    <lineage>
        <taxon>Bacteria</taxon>
        <taxon>Pseudomonadati</taxon>
        <taxon>Pseudomonadota</taxon>
        <taxon>Alphaproteobacteria</taxon>
        <taxon>Rhodobacterales</taxon>
        <taxon>Paracoccaceae</taxon>
        <taxon>Allosediminivita</taxon>
    </lineage>
</organism>
<dbReference type="NCBIfam" id="TIGR01733">
    <property type="entry name" value="AA-adenyl-dom"/>
    <property type="match status" value="1"/>
</dbReference>
<dbReference type="Gene3D" id="3.30.559.10">
    <property type="entry name" value="Chloramphenicol acetyltransferase-like domain"/>
    <property type="match status" value="1"/>
</dbReference>
<reference evidence="5 6" key="1">
    <citation type="submission" date="2018-04" db="EMBL/GenBank/DDBJ databases">
        <title>Genomic Encyclopedia of Archaeal and Bacterial Type Strains, Phase II (KMG-II): from individual species to whole genera.</title>
        <authorList>
            <person name="Goeker M."/>
        </authorList>
    </citation>
    <scope>NUCLEOTIDE SEQUENCE [LARGE SCALE GENOMIC DNA]</scope>
    <source>
        <strain evidence="5 6">DSM 29329</strain>
    </source>
</reference>
<dbReference type="InterPro" id="IPR001031">
    <property type="entry name" value="Thioesterase"/>
</dbReference>
<feature type="domain" description="Carrier" evidence="4">
    <location>
        <begin position="938"/>
        <end position="1012"/>
    </location>
</feature>
<dbReference type="GO" id="GO:0047527">
    <property type="term" value="F:2,3-dihydroxybenzoate-serine ligase activity"/>
    <property type="evidence" value="ECO:0007669"/>
    <property type="project" value="TreeGrafter"/>
</dbReference>
<dbReference type="Pfam" id="PF00668">
    <property type="entry name" value="Condensation"/>
    <property type="match status" value="1"/>
</dbReference>
<dbReference type="InterPro" id="IPR020806">
    <property type="entry name" value="PKS_PP-bd"/>
</dbReference>
<dbReference type="GO" id="GO:0043041">
    <property type="term" value="P:amino acid activation for nonribosomal peptide biosynthetic process"/>
    <property type="evidence" value="ECO:0007669"/>
    <property type="project" value="TreeGrafter"/>
</dbReference>
<dbReference type="FunFam" id="3.40.50.12780:FF:000012">
    <property type="entry name" value="Non-ribosomal peptide synthetase"/>
    <property type="match status" value="1"/>
</dbReference>
<dbReference type="InterPro" id="IPR023213">
    <property type="entry name" value="CAT-like_dom_sf"/>
</dbReference>
<dbReference type="GO" id="GO:0005829">
    <property type="term" value="C:cytosol"/>
    <property type="evidence" value="ECO:0007669"/>
    <property type="project" value="TreeGrafter"/>
</dbReference>
<comment type="caution">
    <text evidence="5">The sequence shown here is derived from an EMBL/GenBank/DDBJ whole genome shotgun (WGS) entry which is preliminary data.</text>
</comment>
<evidence type="ECO:0000256" key="2">
    <source>
        <dbReference type="ARBA" id="ARBA00022450"/>
    </source>
</evidence>
<dbReference type="SMART" id="SM00823">
    <property type="entry name" value="PKS_PP"/>
    <property type="match status" value="1"/>
</dbReference>
<keyword evidence="3" id="KW-0597">Phosphoprotein</keyword>
<dbReference type="Gene3D" id="3.30.559.30">
    <property type="entry name" value="Nonribosomal peptide synthetase, condensation domain"/>
    <property type="match status" value="1"/>
</dbReference>
<dbReference type="Gene3D" id="3.40.50.1820">
    <property type="entry name" value="alpha/beta hydrolase"/>
    <property type="match status" value="1"/>
</dbReference>
<dbReference type="Pfam" id="PF00975">
    <property type="entry name" value="Thioesterase"/>
    <property type="match status" value="1"/>
</dbReference>
<dbReference type="InterPro" id="IPR020845">
    <property type="entry name" value="AMP-binding_CS"/>
</dbReference>
<dbReference type="InterPro" id="IPR001242">
    <property type="entry name" value="Condensation_dom"/>
</dbReference>
<evidence type="ECO:0000256" key="3">
    <source>
        <dbReference type="ARBA" id="ARBA00022553"/>
    </source>
</evidence>
<dbReference type="GO" id="GO:0009239">
    <property type="term" value="P:enterobactin biosynthetic process"/>
    <property type="evidence" value="ECO:0007669"/>
    <property type="project" value="TreeGrafter"/>
</dbReference>
<dbReference type="SUPFAM" id="SSF52777">
    <property type="entry name" value="CoA-dependent acyltransferases"/>
    <property type="match status" value="2"/>
</dbReference>
<keyword evidence="6" id="KW-1185">Reference proteome</keyword>
<dbReference type="SUPFAM" id="SSF56801">
    <property type="entry name" value="Acetyl-CoA synthetase-like"/>
    <property type="match status" value="1"/>
</dbReference>
<dbReference type="PANTHER" id="PTHR45527">
    <property type="entry name" value="NONRIBOSOMAL PEPTIDE SYNTHETASE"/>
    <property type="match status" value="1"/>
</dbReference>
<dbReference type="InterPro" id="IPR020802">
    <property type="entry name" value="TesA-like"/>
</dbReference>
<proteinExistence type="predicted"/>
<dbReference type="OrthoDB" id="9803968at2"/>
<dbReference type="FunFam" id="3.40.50.980:FF:000002">
    <property type="entry name" value="Enterobactin synthetase component F"/>
    <property type="match status" value="1"/>
</dbReference>
<dbReference type="InterPro" id="IPR036736">
    <property type="entry name" value="ACP-like_sf"/>
</dbReference>
<dbReference type="PROSITE" id="PS00455">
    <property type="entry name" value="AMP_BINDING"/>
    <property type="match status" value="1"/>
</dbReference>
<dbReference type="SUPFAM" id="SSF53474">
    <property type="entry name" value="alpha/beta-Hydrolases"/>
    <property type="match status" value="1"/>
</dbReference>
<dbReference type="GO" id="GO:0031177">
    <property type="term" value="F:phosphopantetheine binding"/>
    <property type="evidence" value="ECO:0007669"/>
    <property type="project" value="InterPro"/>
</dbReference>
<dbReference type="Gene3D" id="3.40.50.980">
    <property type="match status" value="2"/>
</dbReference>
<dbReference type="PANTHER" id="PTHR45527:SF1">
    <property type="entry name" value="FATTY ACID SYNTHASE"/>
    <property type="match status" value="1"/>
</dbReference>
<evidence type="ECO:0000313" key="5">
    <source>
        <dbReference type="EMBL" id="PTX48056.1"/>
    </source>
</evidence>
<dbReference type="CDD" id="cd17646">
    <property type="entry name" value="A_NRPS_AB3403-like"/>
    <property type="match status" value="1"/>
</dbReference>
<name>A0A2T6AWC4_9RHOB</name>
<dbReference type="SMART" id="SM00824">
    <property type="entry name" value="PKS_TE"/>
    <property type="match status" value="1"/>
</dbReference>
<dbReference type="EMBL" id="QBKN01000010">
    <property type="protein sequence ID" value="PTX48056.1"/>
    <property type="molecule type" value="Genomic_DNA"/>
</dbReference>
<evidence type="ECO:0000259" key="4">
    <source>
        <dbReference type="PROSITE" id="PS50075"/>
    </source>
</evidence>
<evidence type="ECO:0000256" key="1">
    <source>
        <dbReference type="ARBA" id="ARBA00001957"/>
    </source>
</evidence>
<dbReference type="PROSITE" id="PS50075">
    <property type="entry name" value="CARRIER"/>
    <property type="match status" value="1"/>
</dbReference>
<dbReference type="Pfam" id="PF00501">
    <property type="entry name" value="AMP-binding"/>
    <property type="match status" value="1"/>
</dbReference>
<dbReference type="Proteomes" id="UP000244069">
    <property type="component" value="Unassembled WGS sequence"/>
</dbReference>
<gene>
    <name evidence="5" type="ORF">C8N44_11055</name>
</gene>
<dbReference type="SUPFAM" id="SSF47336">
    <property type="entry name" value="ACP-like"/>
    <property type="match status" value="1"/>
</dbReference>
<dbReference type="InterPro" id="IPR029058">
    <property type="entry name" value="AB_hydrolase_fold"/>
</dbReference>
<dbReference type="GO" id="GO:0009366">
    <property type="term" value="C:enterobactin synthetase complex"/>
    <property type="evidence" value="ECO:0007669"/>
    <property type="project" value="TreeGrafter"/>
</dbReference>
<accession>A0A2T6AWC4</accession>
<dbReference type="InterPro" id="IPR010071">
    <property type="entry name" value="AA_adenyl_dom"/>
</dbReference>